<dbReference type="HOGENOM" id="CLU_2865039_0_0_9"/>
<name>G2T4J0_ROSHA</name>
<dbReference type="EMBL" id="CP003040">
    <property type="protein sequence ID" value="AEN97957.1"/>
    <property type="molecule type" value="Genomic_DNA"/>
</dbReference>
<gene>
    <name evidence="1" type="ordered locus">RHOM_14255</name>
</gene>
<evidence type="ECO:0000313" key="1">
    <source>
        <dbReference type="EMBL" id="AEN97957.1"/>
    </source>
</evidence>
<dbReference type="KEGG" id="rho:RHOM_14255"/>
<accession>G2T4J0</accession>
<dbReference type="STRING" id="585394.RHOM_14255"/>
<protein>
    <submittedName>
        <fullName evidence="1">Uncharacterized protein</fullName>
    </submittedName>
</protein>
<dbReference type="AlphaFoldDB" id="G2T4J0"/>
<organism evidence="1 2">
    <name type="scientific">Roseburia hominis (strain DSM 16839 / JCM 17582 / NCIMB 14029 / A2-183)</name>
    <dbReference type="NCBI Taxonomy" id="585394"/>
    <lineage>
        <taxon>Bacteria</taxon>
        <taxon>Bacillati</taxon>
        <taxon>Bacillota</taxon>
        <taxon>Clostridia</taxon>
        <taxon>Lachnospirales</taxon>
        <taxon>Lachnospiraceae</taxon>
        <taxon>Roseburia</taxon>
    </lineage>
</organism>
<proteinExistence type="predicted"/>
<evidence type="ECO:0000313" key="2">
    <source>
        <dbReference type="Proteomes" id="UP000008178"/>
    </source>
</evidence>
<dbReference type="Proteomes" id="UP000008178">
    <property type="component" value="Chromosome"/>
</dbReference>
<keyword evidence="2" id="KW-1185">Reference proteome</keyword>
<reference evidence="1 2" key="1">
    <citation type="journal article" date="2015" name="Genome Announc.">
        <title>Complete genome sequence of the human gut symbiont Roseburia hominis.</title>
        <authorList>
            <person name="Travis A.J."/>
            <person name="Kelly D."/>
            <person name="Flint H.J."/>
            <person name="Aminov R.I."/>
        </authorList>
    </citation>
    <scope>NUCLEOTIDE SEQUENCE [LARGE SCALE GENOMIC DNA]</scope>
    <source>
        <strain evidence="2">DSM 16839 / JCM 17582 / NCIMB 14029 / A2-183</strain>
    </source>
</reference>
<sequence>MKKIIYIIIVEIKGAAVVTGKLGNLLDGDFFYRFLRVERPESDPQIIFGLFCDMGLLFHENLPV</sequence>